<dbReference type="InterPro" id="IPR007037">
    <property type="entry name" value="SIP_rossman_dom"/>
</dbReference>
<dbReference type="InterPro" id="IPR039374">
    <property type="entry name" value="SIP_fam"/>
</dbReference>
<gene>
    <name evidence="2" type="ORF">BJ992_001038</name>
</gene>
<dbReference type="PANTHER" id="PTHR30157:SF0">
    <property type="entry name" value="NADPH-DEPENDENT FERRIC-CHELATE REDUCTASE"/>
    <property type="match status" value="1"/>
</dbReference>
<sequence length="236" mass="25713">MNVLERLLLSGTVEECEPLTPRMRRVRIAGPALRGLDWVPGQHVRLKVGDVLSTRAVLSGFRDVLRSYSVWRYDPAGALDVCVLDHEAAGPGARWGRQAAAGQRVMLTRPEGRLVLRDGSPYHLFAGDETAAPAFGAMLRTLPEGERVFGAVAVADERPPVPRSGELTWVSRDETPDGPAGVVRELPLPAEPGTAYVAGEAAICRDVLRHLVRERGWPRAAVRVKAFWSPGKKGMD</sequence>
<dbReference type="Gene3D" id="2.40.30.10">
    <property type="entry name" value="Translation factors"/>
    <property type="match status" value="1"/>
</dbReference>
<name>A0A7X0IAF6_9ACTN</name>
<dbReference type="Pfam" id="PF04954">
    <property type="entry name" value="SIP"/>
    <property type="match status" value="1"/>
</dbReference>
<dbReference type="PANTHER" id="PTHR30157">
    <property type="entry name" value="FERRIC REDUCTASE, NADPH-DEPENDENT"/>
    <property type="match status" value="1"/>
</dbReference>
<dbReference type="InterPro" id="IPR039261">
    <property type="entry name" value="FNR_nucleotide-bd"/>
</dbReference>
<dbReference type="InterPro" id="IPR017927">
    <property type="entry name" value="FAD-bd_FR_type"/>
</dbReference>
<dbReference type="Gene3D" id="3.40.50.80">
    <property type="entry name" value="Nucleotide-binding domain of ferredoxin-NADP reductase (FNR) module"/>
    <property type="match status" value="1"/>
</dbReference>
<evidence type="ECO:0000313" key="2">
    <source>
        <dbReference type="EMBL" id="MBB6471607.1"/>
    </source>
</evidence>
<keyword evidence="3" id="KW-1185">Reference proteome</keyword>
<dbReference type="EMBL" id="JACHIU010000001">
    <property type="protein sequence ID" value="MBB6471607.1"/>
    <property type="molecule type" value="Genomic_DNA"/>
</dbReference>
<dbReference type="RefSeq" id="WP_184978787.1">
    <property type="nucleotide sequence ID" value="NZ_BAAALO010000055.1"/>
</dbReference>
<organism evidence="2 3">
    <name type="scientific">Sphaerisporangium rubeum</name>
    <dbReference type="NCBI Taxonomy" id="321317"/>
    <lineage>
        <taxon>Bacteria</taxon>
        <taxon>Bacillati</taxon>
        <taxon>Actinomycetota</taxon>
        <taxon>Actinomycetes</taxon>
        <taxon>Streptosporangiales</taxon>
        <taxon>Streptosporangiaceae</taxon>
        <taxon>Sphaerisporangium</taxon>
    </lineage>
</organism>
<evidence type="ECO:0000259" key="1">
    <source>
        <dbReference type="PROSITE" id="PS51384"/>
    </source>
</evidence>
<reference evidence="2 3" key="1">
    <citation type="submission" date="2020-08" db="EMBL/GenBank/DDBJ databases">
        <title>Sequencing the genomes of 1000 actinobacteria strains.</title>
        <authorList>
            <person name="Klenk H.-P."/>
        </authorList>
    </citation>
    <scope>NUCLEOTIDE SEQUENCE [LARGE SCALE GENOMIC DNA]</scope>
    <source>
        <strain evidence="2 3">DSM 44936</strain>
    </source>
</reference>
<dbReference type="CDD" id="cd06193">
    <property type="entry name" value="siderophore_interacting"/>
    <property type="match status" value="1"/>
</dbReference>
<dbReference type="GO" id="GO:0016491">
    <property type="term" value="F:oxidoreductase activity"/>
    <property type="evidence" value="ECO:0007669"/>
    <property type="project" value="InterPro"/>
</dbReference>
<feature type="domain" description="FAD-binding FR-type" evidence="1">
    <location>
        <begin position="6"/>
        <end position="117"/>
    </location>
</feature>
<dbReference type="Proteomes" id="UP000555564">
    <property type="component" value="Unassembled WGS sequence"/>
</dbReference>
<proteinExistence type="predicted"/>
<dbReference type="AlphaFoldDB" id="A0A7X0IAF6"/>
<dbReference type="PROSITE" id="PS51384">
    <property type="entry name" value="FAD_FR"/>
    <property type="match status" value="1"/>
</dbReference>
<evidence type="ECO:0000313" key="3">
    <source>
        <dbReference type="Proteomes" id="UP000555564"/>
    </source>
</evidence>
<accession>A0A7X0IAF6</accession>
<comment type="caution">
    <text evidence="2">The sequence shown here is derived from an EMBL/GenBank/DDBJ whole genome shotgun (WGS) entry which is preliminary data.</text>
</comment>
<protein>
    <submittedName>
        <fullName evidence="2">NADPH-dependent ferric siderophore reductase</fullName>
    </submittedName>
</protein>
<dbReference type="InterPro" id="IPR013113">
    <property type="entry name" value="SIP_FAD-bd"/>
</dbReference>
<dbReference type="SUPFAM" id="SSF63380">
    <property type="entry name" value="Riboflavin synthase domain-like"/>
    <property type="match status" value="1"/>
</dbReference>
<dbReference type="InterPro" id="IPR017938">
    <property type="entry name" value="Riboflavin_synthase-like_b-brl"/>
</dbReference>
<dbReference type="Pfam" id="PF08021">
    <property type="entry name" value="FAD_binding_9"/>
    <property type="match status" value="1"/>
</dbReference>